<keyword evidence="3" id="KW-1185">Reference proteome</keyword>
<dbReference type="EMBL" id="JXDG01000041">
    <property type="protein sequence ID" value="KIH83007.1"/>
    <property type="molecule type" value="Genomic_DNA"/>
</dbReference>
<keyword evidence="2" id="KW-0489">Methyltransferase</keyword>
<dbReference type="GO" id="GO:0008168">
    <property type="term" value="F:methyltransferase activity"/>
    <property type="evidence" value="ECO:0007669"/>
    <property type="project" value="UniProtKB-KW"/>
</dbReference>
<dbReference type="InterPro" id="IPR006058">
    <property type="entry name" value="2Fe2S_fd_BS"/>
</dbReference>
<dbReference type="Proteomes" id="UP000031535">
    <property type="component" value="Unassembled WGS sequence"/>
</dbReference>
<dbReference type="CDD" id="cd00207">
    <property type="entry name" value="fer2"/>
    <property type="match status" value="1"/>
</dbReference>
<feature type="domain" description="2Fe-2S ferredoxin-type" evidence="1">
    <location>
        <begin position="2"/>
        <end position="44"/>
    </location>
</feature>
<gene>
    <name evidence="2" type="ORF">UCMB321_3197</name>
</gene>
<proteinExistence type="predicted"/>
<sequence length="55" mass="5942">MHSCREGICGACEVRVLEGTPDHRDSILSDAEKQAGKTIFVCCSGSKTSRMVLDL</sequence>
<dbReference type="Pfam" id="PF00111">
    <property type="entry name" value="Fer2"/>
    <property type="match status" value="1"/>
</dbReference>
<name>A0A0C2IDD6_9PSED</name>
<dbReference type="AlphaFoldDB" id="A0A0C2IDD6"/>
<comment type="caution">
    <text evidence="2">The sequence shown here is derived from an EMBL/GenBank/DDBJ whole genome shotgun (WGS) entry which is preliminary data.</text>
</comment>
<protein>
    <submittedName>
        <fullName evidence="2">Flavodoxin reductases (Ferredoxin-NADPH reductases) family 1, putative vanillate O-demethylase oxidoreductase</fullName>
    </submittedName>
</protein>
<dbReference type="STRING" id="226910.UCMB321_3197"/>
<organism evidence="2 3">
    <name type="scientific">Pseudomonas batumici</name>
    <dbReference type="NCBI Taxonomy" id="226910"/>
    <lineage>
        <taxon>Bacteria</taxon>
        <taxon>Pseudomonadati</taxon>
        <taxon>Pseudomonadota</taxon>
        <taxon>Gammaproteobacteria</taxon>
        <taxon>Pseudomonadales</taxon>
        <taxon>Pseudomonadaceae</taxon>
        <taxon>Pseudomonas</taxon>
    </lineage>
</organism>
<reference evidence="2 3" key="1">
    <citation type="submission" date="2015-01" db="EMBL/GenBank/DDBJ databases">
        <title>Complete genome of Pseudomonas batumici UCM B-321 producer of the batumin antibiotic with strong antistaphilococcal and potential anticancer activity.</title>
        <authorList>
            <person name="Klochko V.V."/>
            <person name="Zelena L.B."/>
            <person name="Elena K.A."/>
            <person name="Reva O.N."/>
        </authorList>
    </citation>
    <scope>NUCLEOTIDE SEQUENCE [LARGE SCALE GENOMIC DNA]</scope>
    <source>
        <strain evidence="2 3">UCM B-321</strain>
    </source>
</reference>
<dbReference type="InterPro" id="IPR036010">
    <property type="entry name" value="2Fe-2S_ferredoxin-like_sf"/>
</dbReference>
<evidence type="ECO:0000313" key="3">
    <source>
        <dbReference type="Proteomes" id="UP000031535"/>
    </source>
</evidence>
<evidence type="ECO:0000259" key="1">
    <source>
        <dbReference type="Pfam" id="PF00111"/>
    </source>
</evidence>
<dbReference type="InterPro" id="IPR012675">
    <property type="entry name" value="Beta-grasp_dom_sf"/>
</dbReference>
<dbReference type="GO" id="GO:0051537">
    <property type="term" value="F:2 iron, 2 sulfur cluster binding"/>
    <property type="evidence" value="ECO:0007669"/>
    <property type="project" value="InterPro"/>
</dbReference>
<dbReference type="InterPro" id="IPR001041">
    <property type="entry name" value="2Fe-2S_ferredoxin-type"/>
</dbReference>
<dbReference type="SUPFAM" id="SSF54292">
    <property type="entry name" value="2Fe-2S ferredoxin-like"/>
    <property type="match status" value="1"/>
</dbReference>
<dbReference type="Gene3D" id="3.10.20.30">
    <property type="match status" value="1"/>
</dbReference>
<accession>A0A0C2IDD6</accession>
<dbReference type="GO" id="GO:0032259">
    <property type="term" value="P:methylation"/>
    <property type="evidence" value="ECO:0007669"/>
    <property type="project" value="UniProtKB-KW"/>
</dbReference>
<dbReference type="PROSITE" id="PS00197">
    <property type="entry name" value="2FE2S_FER_1"/>
    <property type="match status" value="1"/>
</dbReference>
<keyword evidence="2" id="KW-0808">Transferase</keyword>
<dbReference type="PATRIC" id="fig|226910.6.peg.3185"/>
<evidence type="ECO:0000313" key="2">
    <source>
        <dbReference type="EMBL" id="KIH83007.1"/>
    </source>
</evidence>
<dbReference type="OrthoDB" id="9801223at2"/>